<dbReference type="PANTHER" id="PTHR43775">
    <property type="entry name" value="FATTY ACID SYNTHASE"/>
    <property type="match status" value="1"/>
</dbReference>
<accession>I7GG43</accession>
<dbReference type="PANTHER" id="PTHR43775:SF37">
    <property type="entry name" value="SI:DKEY-61P9.11"/>
    <property type="match status" value="1"/>
</dbReference>
<evidence type="ECO:0000313" key="12">
    <source>
        <dbReference type="Proteomes" id="UP000006158"/>
    </source>
</evidence>
<dbReference type="SMART" id="SM00823">
    <property type="entry name" value="PKS_PP"/>
    <property type="match status" value="1"/>
</dbReference>
<keyword evidence="5" id="KW-0511">Multifunctional enzyme</keyword>
<dbReference type="InterPro" id="IPR050091">
    <property type="entry name" value="PKS_NRPS_Biosynth_Enz"/>
</dbReference>
<dbReference type="InterPro" id="IPR057326">
    <property type="entry name" value="KR_dom"/>
</dbReference>
<gene>
    <name evidence="11" type="ordered locus">MSMEI_6585</name>
</gene>
<evidence type="ECO:0000256" key="2">
    <source>
        <dbReference type="ARBA" id="ARBA00022553"/>
    </source>
</evidence>
<dbReference type="PROSITE" id="PS50075">
    <property type="entry name" value="CARRIER"/>
    <property type="match status" value="1"/>
</dbReference>
<dbReference type="Pfam" id="PF02801">
    <property type="entry name" value="Ketoacyl-synt_C"/>
    <property type="match status" value="1"/>
</dbReference>
<keyword evidence="3 11" id="KW-0808">Transferase</keyword>
<feature type="region of interest" description="Disordered" evidence="7">
    <location>
        <begin position="1841"/>
        <end position="1860"/>
    </location>
</feature>
<dbReference type="Pfam" id="PF08659">
    <property type="entry name" value="KR"/>
    <property type="match status" value="1"/>
</dbReference>
<dbReference type="InterPro" id="IPR032821">
    <property type="entry name" value="PKS_assoc"/>
</dbReference>
<keyword evidence="11" id="KW-0012">Acyltransferase</keyword>
<dbReference type="Pfam" id="PF00550">
    <property type="entry name" value="PP-binding"/>
    <property type="match status" value="1"/>
</dbReference>
<reference evidence="11 12" key="2">
    <citation type="journal article" date="2009" name="Genome Res.">
        <title>Ortho-proteogenomics: multiple proteomes investigation through orthology and a new MS-based protocol.</title>
        <authorList>
            <person name="Gallien S."/>
            <person name="Perrodou E."/>
            <person name="Carapito C."/>
            <person name="Deshayes C."/>
            <person name="Reyrat J.M."/>
            <person name="Van Dorsselaer A."/>
            <person name="Poch O."/>
            <person name="Schaeffer C."/>
            <person name="Lecompte O."/>
        </authorList>
    </citation>
    <scope>NUCLEOTIDE SEQUENCE [LARGE SCALE GENOMIC DNA]</scope>
    <source>
        <strain evidence="12">ATCC 700084 / mc(2)155</strain>
    </source>
</reference>
<dbReference type="InterPro" id="IPR020841">
    <property type="entry name" value="PKS_Beta-ketoAc_synthase_dom"/>
</dbReference>
<dbReference type="Gene3D" id="3.30.70.3290">
    <property type="match status" value="1"/>
</dbReference>
<dbReference type="EMBL" id="CP001663">
    <property type="protein sequence ID" value="AFP43011.1"/>
    <property type="molecule type" value="Genomic_DNA"/>
</dbReference>
<dbReference type="GO" id="GO:0004315">
    <property type="term" value="F:3-oxoacyl-[acyl-carrier-protein] synthase activity"/>
    <property type="evidence" value="ECO:0007669"/>
    <property type="project" value="InterPro"/>
</dbReference>
<dbReference type="Pfam" id="PF00698">
    <property type="entry name" value="Acyl_transf_1"/>
    <property type="match status" value="1"/>
</dbReference>
<dbReference type="GO" id="GO:0071770">
    <property type="term" value="P:DIM/DIP cell wall layer assembly"/>
    <property type="evidence" value="ECO:0007669"/>
    <property type="project" value="TreeGrafter"/>
</dbReference>
<evidence type="ECO:0000256" key="3">
    <source>
        <dbReference type="ARBA" id="ARBA00022679"/>
    </source>
</evidence>
<dbReference type="SUPFAM" id="SSF47336">
    <property type="entry name" value="ACP-like"/>
    <property type="match status" value="1"/>
</dbReference>
<dbReference type="InterPro" id="IPR049552">
    <property type="entry name" value="PKS_DH_N"/>
</dbReference>
<dbReference type="CDD" id="cd08955">
    <property type="entry name" value="KR_2_FAS_SDR_x"/>
    <property type="match status" value="1"/>
</dbReference>
<evidence type="ECO:0000256" key="5">
    <source>
        <dbReference type="ARBA" id="ARBA00023268"/>
    </source>
</evidence>
<dbReference type="InterPro" id="IPR036736">
    <property type="entry name" value="ACP-like_sf"/>
</dbReference>
<dbReference type="SUPFAM" id="SSF52151">
    <property type="entry name" value="FabD/lysophospholipase-like"/>
    <property type="match status" value="1"/>
</dbReference>
<dbReference type="InterPro" id="IPR049551">
    <property type="entry name" value="PKS_DH_C"/>
</dbReference>
<dbReference type="InterPro" id="IPR020806">
    <property type="entry name" value="PKS_PP-bd"/>
</dbReference>
<organism evidence="11 12">
    <name type="scientific">Mycolicibacterium smegmatis (strain ATCC 700084 / mc(2)155)</name>
    <name type="common">Mycobacterium smegmatis</name>
    <dbReference type="NCBI Taxonomy" id="246196"/>
    <lineage>
        <taxon>Bacteria</taxon>
        <taxon>Bacillati</taxon>
        <taxon>Actinomycetota</taxon>
        <taxon>Actinomycetes</taxon>
        <taxon>Mycobacteriales</taxon>
        <taxon>Mycobacteriaceae</taxon>
        <taxon>Mycolicibacterium</taxon>
    </lineage>
</organism>
<feature type="region of interest" description="C-terminal hotdog fold" evidence="6">
    <location>
        <begin position="1099"/>
        <end position="1244"/>
    </location>
</feature>
<dbReference type="InterPro" id="IPR016039">
    <property type="entry name" value="Thiolase-like"/>
</dbReference>
<dbReference type="GO" id="GO:0047879">
    <property type="term" value="F:erythronolide synthase activity"/>
    <property type="evidence" value="ECO:0007669"/>
    <property type="project" value="UniProtKB-EC"/>
</dbReference>
<evidence type="ECO:0000259" key="9">
    <source>
        <dbReference type="PROSITE" id="PS52004"/>
    </source>
</evidence>
<feature type="domain" description="PKS/mFAS DH" evidence="10">
    <location>
        <begin position="969"/>
        <end position="1244"/>
    </location>
</feature>
<dbReference type="InterPro" id="IPR042104">
    <property type="entry name" value="PKS_dehydratase_sf"/>
</dbReference>
<dbReference type="EC" id="2.3.1.94" evidence="11"/>
<dbReference type="InterPro" id="IPR001227">
    <property type="entry name" value="Ac_transferase_dom_sf"/>
</dbReference>
<dbReference type="InterPro" id="IPR018201">
    <property type="entry name" value="Ketoacyl_synth_AS"/>
</dbReference>
<dbReference type="PROSITE" id="PS52019">
    <property type="entry name" value="PKS_MFAS_DH"/>
    <property type="match status" value="1"/>
</dbReference>
<dbReference type="PROSITE" id="PS52004">
    <property type="entry name" value="KS3_2"/>
    <property type="match status" value="1"/>
</dbReference>
<keyword evidence="4" id="KW-0521">NADP</keyword>
<dbReference type="SMART" id="SM00827">
    <property type="entry name" value="PKS_AT"/>
    <property type="match status" value="1"/>
</dbReference>
<feature type="domain" description="Carrier" evidence="8">
    <location>
        <begin position="1760"/>
        <end position="1834"/>
    </location>
</feature>
<dbReference type="Pfam" id="PF16197">
    <property type="entry name" value="KAsynt_C_assoc"/>
    <property type="match status" value="1"/>
</dbReference>
<dbReference type="SUPFAM" id="SSF53901">
    <property type="entry name" value="Thiolase-like"/>
    <property type="match status" value="1"/>
</dbReference>
<evidence type="ECO:0000313" key="11">
    <source>
        <dbReference type="EMBL" id="AFP43011.1"/>
    </source>
</evidence>
<dbReference type="InterPro" id="IPR036291">
    <property type="entry name" value="NAD(P)-bd_dom_sf"/>
</dbReference>
<feature type="region of interest" description="Disordered" evidence="7">
    <location>
        <begin position="1"/>
        <end position="76"/>
    </location>
</feature>
<evidence type="ECO:0000256" key="6">
    <source>
        <dbReference type="PROSITE-ProRule" id="PRU01363"/>
    </source>
</evidence>
<dbReference type="Gene3D" id="3.40.47.10">
    <property type="match status" value="1"/>
</dbReference>
<evidence type="ECO:0000259" key="10">
    <source>
        <dbReference type="PROSITE" id="PS52019"/>
    </source>
</evidence>
<dbReference type="Gene3D" id="3.10.129.110">
    <property type="entry name" value="Polyketide synthase dehydratase"/>
    <property type="match status" value="1"/>
</dbReference>
<feature type="active site" description="Proton acceptor; for dehydratase activity" evidence="6">
    <location>
        <position position="998"/>
    </location>
</feature>
<dbReference type="GO" id="GO:0005737">
    <property type="term" value="C:cytoplasm"/>
    <property type="evidence" value="ECO:0007669"/>
    <property type="project" value="TreeGrafter"/>
</dbReference>
<dbReference type="SUPFAM" id="SSF51735">
    <property type="entry name" value="NAD(P)-binding Rossmann-fold domains"/>
    <property type="match status" value="2"/>
</dbReference>
<reference evidence="11 12" key="1">
    <citation type="journal article" date="2007" name="Genome Biol.">
        <title>Interrupted coding sequences in Mycobacterium smegmatis: authentic mutations or sequencing errors?</title>
        <authorList>
            <person name="Deshayes C."/>
            <person name="Perrodou E."/>
            <person name="Gallien S."/>
            <person name="Euphrasie D."/>
            <person name="Schaeffer C."/>
            <person name="Van-Dorsselaer A."/>
            <person name="Poch O."/>
            <person name="Lecompte O."/>
            <person name="Reyrat J.M."/>
        </authorList>
    </citation>
    <scope>NUCLEOTIDE SEQUENCE [LARGE SCALE GENOMIC DNA]</scope>
    <source>
        <strain evidence="12">ATCC 700084 / mc(2)155</strain>
    </source>
</reference>
<evidence type="ECO:0000256" key="7">
    <source>
        <dbReference type="SAM" id="MobiDB-lite"/>
    </source>
</evidence>
<dbReference type="SMART" id="SM00825">
    <property type="entry name" value="PKS_KS"/>
    <property type="match status" value="1"/>
</dbReference>
<sequence length="1892" mass="203021">MATRQPAAGPARDLPPRTGHESAEQRLDHHRVACPGHRVRNSCSSGYPSRPTAATNYSQAVSRDEGVPMPNTDHTSRQPLAIVGIGCRFPGGADSAQRYWDLLCNNIDATREVPENRWNAAKYHDPNPAKIGKIVTRRGGFLDQIDQFDPQFFGISPREAHSLDPQQRLLLQATWEALEDGGIPADELAGTDVGVFVGGFTLDYQLLQNQGRTSRYRFKPHSATGMMMTMLANRISHAFDFRGPSMAIDTACSSSLVAVHLAAQSIWDGDCDVALAGGVNIMVGPNTAIAESKSGFLSPEGRSKAFSDTADGYARGEGGAVVVIKPLAHALRDGDDIYAQILGTAVSQDGHTDGITVPNEEAQEAAIRMALQRAGVEPNDVAYVEAHGTGTPVGDPIEMRALAGALTTDRDATRPLVIGSVKTNIGHLEAGAGVAGLIKAALIVKHGHIPANLHLKNPTRHVSLTELKLDIPTIGRPFPECDRRIAGINSFGFGGTNAHVVLAEPPAARHSAETGDHRVLTVLPISARSEEALVATAGRLAGHLAAHPEVTLADLGYTLSHRRAHLNHRHTFVVDSIDEARRQLQAVADGGQISAGRAGEARLAFVCTGMGPQWWQMCRGLLDVFPVFTDSIHRTDRELSRYADWSLLEELTRDEASSRMGETEFAQPANFAIQVALAEQLAHFGITPDAVIGHSAGEVAAHHIAGLLTFEQAVHVIYHRSRLQQRTTGQGRMLAVGLDAETLMQILDEKILDQFGRRVSVAAINSPSAVTVAGDADVLEDIARHLDEAQIFNRYLAVKVPYHTHYMETIKDDLHTAFASLSSKAATLPLYSTVTGELLDRYDAGAAYWWQNTRATVLFEPAMRRMLDDGYTHFVELGPHPVLAASILESAGTQRVSVDASQRRGQDDARTLLNCVGALHSRGHEVAWDMVQPRAGAHPVKLPSYPWQTKRFWNDTHEAEEALFYRPVHPLLGQPVRAVHPTWEAEFSTLTVPFLADHQVQGSVVVPGAVYVEMALAAGRETYGSDLSVDNLVLHRAVILDDTCDPVIRTTVDQDDGSVEFAALIATADTDLKWVITATAELNTLPRAPRAGDTGGGAVTSTDGDTFYQRTQALGFDYGEAFRSVASVTAGRDWAVAQIDIPQSISADVDTYRFHPALIDGAFQTLFGAPFSGQEENTDPYLPTRIRHCAVYGPPAEHMTVRARVLSATHDAVECDITITDPSGGVLAAFDGFTVQSLSASSRMSADHIDKGLFALEWSPVTDTPDTAHGDESTWLILTDNGGVGEAIADGLRLRGHHVHTVAHDPTGEIDWPDMLATHLSGERTGLIDCWPLEVTDAATDPAGTATVLRIVKALATLDGVTPRLYLVTANAQPAAGTELTGTELTGVEQAAFWGLGRVIGHQELGEYWGGLIDIDHADAPSSTAEQICGHVLGDGAEDQIALRGNQILAPRLRPCSGLTKPFPTKLTADATYVVTGGAGALGRVVATYLAERGARHITLLGRSPISPRDRWASITEDDAHHATVDAIRAIERLGAHVSTASVDITDSDQVRAWLREHTGSGGRPVRGIVHAAGSVRDQLLVNMGEDDFAEVLAPKITGTRVLHNVFEDHDLEFFVMFGSAGSTIAAPGQGNYAAANAFLDAFAHHRQGLGLPALTIGWGPWSVGMVEELGLEKVYAQRGIELITPAVGARIIDRLLSQSVPAVVAMNADWSRARQVGFGGLVPKMFGELGTADTVGGQDGVGPSILELLAHTADADRPAVIAEQVRRLVAAVFDCAVTDIEPDDMLDDIGLDSMMAMDFRVRINSAFSIDLPVLEILRGVSVNSLSARILAELRDIHGVAPVEPDTGETASEPTTTDDDVERLLQDLSEAEMRQLLAELEASGTEAGGAIS</sequence>
<dbReference type="InterPro" id="IPR016036">
    <property type="entry name" value="Malonyl_transacylase_ACP-bd"/>
</dbReference>
<dbReference type="Pfam" id="PF21089">
    <property type="entry name" value="PKS_DH_N"/>
    <property type="match status" value="1"/>
</dbReference>
<dbReference type="GO" id="GO:0004312">
    <property type="term" value="F:fatty acid synthase activity"/>
    <property type="evidence" value="ECO:0007669"/>
    <property type="project" value="TreeGrafter"/>
</dbReference>
<feature type="compositionally biased region" description="Basic and acidic residues" evidence="7">
    <location>
        <begin position="14"/>
        <end position="31"/>
    </location>
</feature>
<protein>
    <submittedName>
        <fullName evidence="11">Iterative type I polyketide synthase</fullName>
        <ecNumber evidence="11">2.3.1.94</ecNumber>
    </submittedName>
</protein>
<dbReference type="Gene3D" id="3.40.366.10">
    <property type="entry name" value="Malonyl-Coenzyme A Acyl Carrier Protein, domain 2"/>
    <property type="match status" value="1"/>
</dbReference>
<dbReference type="InterPro" id="IPR020807">
    <property type="entry name" value="PKS_DH"/>
</dbReference>
<feature type="region of interest" description="N-terminal hotdog fold" evidence="6">
    <location>
        <begin position="969"/>
        <end position="1089"/>
    </location>
</feature>
<dbReference type="CDD" id="cd00833">
    <property type="entry name" value="PKS"/>
    <property type="match status" value="1"/>
</dbReference>
<dbReference type="KEGG" id="msg:MSMEI_6585"/>
<evidence type="ECO:0000256" key="4">
    <source>
        <dbReference type="ARBA" id="ARBA00022857"/>
    </source>
</evidence>
<feature type="domain" description="Ketosynthase family 3 (KS3)" evidence="9">
    <location>
        <begin position="77"/>
        <end position="504"/>
    </location>
</feature>
<dbReference type="InterPro" id="IPR014030">
    <property type="entry name" value="Ketoacyl_synth_N"/>
</dbReference>
<proteinExistence type="predicted"/>
<dbReference type="InterPro" id="IPR013968">
    <property type="entry name" value="PKS_KR"/>
</dbReference>
<dbReference type="Gene3D" id="1.10.1200.10">
    <property type="entry name" value="ACP-like"/>
    <property type="match status" value="1"/>
</dbReference>
<dbReference type="InterPro" id="IPR009081">
    <property type="entry name" value="PP-bd_ACP"/>
</dbReference>
<dbReference type="SUPFAM" id="SSF55048">
    <property type="entry name" value="Probable ACP-binding domain of malonyl-CoA ACP transacylase"/>
    <property type="match status" value="1"/>
</dbReference>
<evidence type="ECO:0000256" key="1">
    <source>
        <dbReference type="ARBA" id="ARBA00022450"/>
    </source>
</evidence>
<feature type="compositionally biased region" description="Polar residues" evidence="7">
    <location>
        <begin position="41"/>
        <end position="61"/>
    </location>
</feature>
<dbReference type="Proteomes" id="UP000006158">
    <property type="component" value="Chromosome"/>
</dbReference>
<dbReference type="Gene3D" id="3.40.50.720">
    <property type="entry name" value="NAD(P)-binding Rossmann-like Domain"/>
    <property type="match status" value="1"/>
</dbReference>
<dbReference type="GO" id="GO:0006633">
    <property type="term" value="P:fatty acid biosynthetic process"/>
    <property type="evidence" value="ECO:0007669"/>
    <property type="project" value="InterPro"/>
</dbReference>
<keyword evidence="2" id="KW-0597">Phosphoprotein</keyword>
<dbReference type="Pfam" id="PF14765">
    <property type="entry name" value="PS-DH"/>
    <property type="match status" value="1"/>
</dbReference>
<dbReference type="InterPro" id="IPR014043">
    <property type="entry name" value="Acyl_transferase_dom"/>
</dbReference>
<dbReference type="FunFam" id="3.40.47.10:FF:000019">
    <property type="entry name" value="Polyketide synthase type I"/>
    <property type="match status" value="1"/>
</dbReference>
<name>I7GG43_MYCS2</name>
<feature type="active site" description="Proton donor; for dehydratase activity" evidence="6">
    <location>
        <position position="1160"/>
    </location>
</feature>
<dbReference type="InterPro" id="IPR049900">
    <property type="entry name" value="PKS_mFAS_DH"/>
</dbReference>
<dbReference type="SMART" id="SM00826">
    <property type="entry name" value="PKS_DH"/>
    <property type="match status" value="1"/>
</dbReference>
<evidence type="ECO:0000259" key="8">
    <source>
        <dbReference type="PROSITE" id="PS50075"/>
    </source>
</evidence>
<dbReference type="GO" id="GO:0031177">
    <property type="term" value="F:phosphopantetheine binding"/>
    <property type="evidence" value="ECO:0007669"/>
    <property type="project" value="InterPro"/>
</dbReference>
<dbReference type="GO" id="GO:0005886">
    <property type="term" value="C:plasma membrane"/>
    <property type="evidence" value="ECO:0007669"/>
    <property type="project" value="TreeGrafter"/>
</dbReference>
<dbReference type="PATRIC" id="fig|246196.56.peg.6717"/>
<dbReference type="SMART" id="SM00822">
    <property type="entry name" value="PKS_KR"/>
    <property type="match status" value="1"/>
</dbReference>
<dbReference type="InterPro" id="IPR016035">
    <property type="entry name" value="Acyl_Trfase/lysoPLipase"/>
</dbReference>
<dbReference type="Pfam" id="PF00109">
    <property type="entry name" value="ketoacyl-synt"/>
    <property type="match status" value="1"/>
</dbReference>
<dbReference type="InterPro" id="IPR014031">
    <property type="entry name" value="Ketoacyl_synth_C"/>
</dbReference>
<keyword evidence="1" id="KW-0596">Phosphopantetheine</keyword>
<dbReference type="PROSITE" id="PS00606">
    <property type="entry name" value="KS3_1"/>
    <property type="match status" value="1"/>
</dbReference>